<evidence type="ECO:0000256" key="6">
    <source>
        <dbReference type="ARBA" id="ARBA00022989"/>
    </source>
</evidence>
<evidence type="ECO:0000256" key="8">
    <source>
        <dbReference type="ARBA" id="ARBA00023136"/>
    </source>
</evidence>
<sequence length="460" mass="49084">MSPPDDAGAAAWLVLTGPTERRHREEPPGARSILLPVAAGIALVLLVVVLGGTWASRRVAEREAVAEAARTADLLAEVVVSQSLSDGLVARDHQALARVDQAVRSHVLGPGILRVKLWAADGRIVYSDEPRLVGERFALGQEERDALAHPRTRAEVSDLSQPENRYERGRGKLLEVYRPVWTPGGTPLLFETYTPYGSVTRRAHDLWRAFAGITASSLLFLAVLLLPVMWRLLDRLRAAHAQREGLLQRAVDASDEERRRIAGTLHDGLVQELAASSYAVAGAAQRAASAGRPELATELDRVAGTVRSGIGSLRSLLVDIYPPTLEQAGLAPALGDLVPGLRARGTAVLVEVDGQAADRLAPDEAALVYRVAQECLRNTGKHAAATEVSVLLSPAPGAAAVLEVRDDGRGFDPGEVLRGPEAGHFGLRVMIDLARAAGATLAVRSAEGQGTTWRLEVPAR</sequence>
<keyword evidence="6 9" id="KW-1133">Transmembrane helix</keyword>
<dbReference type="Gene3D" id="3.30.565.10">
    <property type="entry name" value="Histidine kinase-like ATPase, C-terminal domain"/>
    <property type="match status" value="1"/>
</dbReference>
<dbReference type="OrthoDB" id="144293at2"/>
<feature type="transmembrane region" description="Helical" evidence="9">
    <location>
        <begin position="209"/>
        <end position="230"/>
    </location>
</feature>
<evidence type="ECO:0000259" key="11">
    <source>
        <dbReference type="Pfam" id="PF07730"/>
    </source>
</evidence>
<evidence type="ECO:0000313" key="12">
    <source>
        <dbReference type="EMBL" id="RZS79975.1"/>
    </source>
</evidence>
<evidence type="ECO:0000256" key="4">
    <source>
        <dbReference type="ARBA" id="ARBA00022692"/>
    </source>
</evidence>
<dbReference type="GO" id="GO:0000155">
    <property type="term" value="F:phosphorelay sensor kinase activity"/>
    <property type="evidence" value="ECO:0007669"/>
    <property type="project" value="InterPro"/>
</dbReference>
<evidence type="ECO:0000256" key="3">
    <source>
        <dbReference type="ARBA" id="ARBA00022679"/>
    </source>
</evidence>
<organism evidence="12 13">
    <name type="scientific">Motilibacter rhizosphaerae</name>
    <dbReference type="NCBI Taxonomy" id="598652"/>
    <lineage>
        <taxon>Bacteria</taxon>
        <taxon>Bacillati</taxon>
        <taxon>Actinomycetota</taxon>
        <taxon>Actinomycetes</taxon>
        <taxon>Motilibacterales</taxon>
        <taxon>Motilibacteraceae</taxon>
        <taxon>Motilibacter</taxon>
    </lineage>
</organism>
<dbReference type="InterPro" id="IPR036890">
    <property type="entry name" value="HATPase_C_sf"/>
</dbReference>
<keyword evidence="13" id="KW-1185">Reference proteome</keyword>
<dbReference type="PANTHER" id="PTHR24421:SF37">
    <property type="entry name" value="SENSOR HISTIDINE KINASE NARS"/>
    <property type="match status" value="1"/>
</dbReference>
<name>A0A4Q7NAT3_9ACTN</name>
<dbReference type="PANTHER" id="PTHR24421">
    <property type="entry name" value="NITRATE/NITRITE SENSOR PROTEIN NARX-RELATED"/>
    <property type="match status" value="1"/>
</dbReference>
<dbReference type="SUPFAM" id="SSF55874">
    <property type="entry name" value="ATPase domain of HSP90 chaperone/DNA topoisomerase II/histidine kinase"/>
    <property type="match status" value="1"/>
</dbReference>
<keyword evidence="5 12" id="KW-0418">Kinase</keyword>
<dbReference type="EMBL" id="SGXD01000005">
    <property type="protein sequence ID" value="RZS79975.1"/>
    <property type="molecule type" value="Genomic_DNA"/>
</dbReference>
<evidence type="ECO:0000256" key="1">
    <source>
        <dbReference type="ARBA" id="ARBA00004651"/>
    </source>
</evidence>
<gene>
    <name evidence="12" type="ORF">EV189_3454</name>
</gene>
<evidence type="ECO:0000256" key="9">
    <source>
        <dbReference type="SAM" id="Phobius"/>
    </source>
</evidence>
<comment type="caution">
    <text evidence="12">The sequence shown here is derived from an EMBL/GenBank/DDBJ whole genome shotgun (WGS) entry which is preliminary data.</text>
</comment>
<reference evidence="12 13" key="1">
    <citation type="submission" date="2019-02" db="EMBL/GenBank/DDBJ databases">
        <title>Genomic Encyclopedia of Type Strains, Phase IV (KMG-IV): sequencing the most valuable type-strain genomes for metagenomic binning, comparative biology and taxonomic classification.</title>
        <authorList>
            <person name="Goeker M."/>
        </authorList>
    </citation>
    <scope>NUCLEOTIDE SEQUENCE [LARGE SCALE GENOMIC DNA]</scope>
    <source>
        <strain evidence="12 13">DSM 45622</strain>
    </source>
</reference>
<dbReference type="InterPro" id="IPR003594">
    <property type="entry name" value="HATPase_dom"/>
</dbReference>
<feature type="transmembrane region" description="Helical" evidence="9">
    <location>
        <begin position="33"/>
        <end position="55"/>
    </location>
</feature>
<evidence type="ECO:0000256" key="2">
    <source>
        <dbReference type="ARBA" id="ARBA00022475"/>
    </source>
</evidence>
<dbReference type="RefSeq" id="WP_130494195.1">
    <property type="nucleotide sequence ID" value="NZ_SGXD01000005.1"/>
</dbReference>
<feature type="domain" description="Histidine kinase/HSP90-like ATPase" evidence="10">
    <location>
        <begin position="367"/>
        <end position="459"/>
    </location>
</feature>
<dbReference type="GO" id="GO:0005886">
    <property type="term" value="C:plasma membrane"/>
    <property type="evidence" value="ECO:0007669"/>
    <property type="project" value="UniProtKB-SubCell"/>
</dbReference>
<evidence type="ECO:0000256" key="7">
    <source>
        <dbReference type="ARBA" id="ARBA00023012"/>
    </source>
</evidence>
<protein>
    <submittedName>
        <fullName evidence="12">Signal transduction histidine kinase</fullName>
    </submittedName>
</protein>
<evidence type="ECO:0000256" key="5">
    <source>
        <dbReference type="ARBA" id="ARBA00022777"/>
    </source>
</evidence>
<dbReference type="CDD" id="cd16917">
    <property type="entry name" value="HATPase_UhpB-NarQ-NarX-like"/>
    <property type="match status" value="1"/>
</dbReference>
<keyword evidence="7" id="KW-0902">Two-component regulatory system</keyword>
<dbReference type="AlphaFoldDB" id="A0A4Q7NAT3"/>
<evidence type="ECO:0000313" key="13">
    <source>
        <dbReference type="Proteomes" id="UP000293638"/>
    </source>
</evidence>
<dbReference type="Pfam" id="PF02518">
    <property type="entry name" value="HATPase_c"/>
    <property type="match status" value="1"/>
</dbReference>
<keyword evidence="3" id="KW-0808">Transferase</keyword>
<dbReference type="InterPro" id="IPR050482">
    <property type="entry name" value="Sensor_HK_TwoCompSys"/>
</dbReference>
<dbReference type="Pfam" id="PF07730">
    <property type="entry name" value="HisKA_3"/>
    <property type="match status" value="1"/>
</dbReference>
<accession>A0A4Q7NAT3</accession>
<feature type="domain" description="Signal transduction histidine kinase subgroup 3 dimerisation and phosphoacceptor" evidence="11">
    <location>
        <begin position="257"/>
        <end position="325"/>
    </location>
</feature>
<keyword evidence="8 9" id="KW-0472">Membrane</keyword>
<dbReference type="Proteomes" id="UP000293638">
    <property type="component" value="Unassembled WGS sequence"/>
</dbReference>
<evidence type="ECO:0000259" key="10">
    <source>
        <dbReference type="Pfam" id="PF02518"/>
    </source>
</evidence>
<dbReference type="InterPro" id="IPR011712">
    <property type="entry name" value="Sig_transdc_His_kin_sub3_dim/P"/>
</dbReference>
<dbReference type="Gene3D" id="1.20.5.1930">
    <property type="match status" value="1"/>
</dbReference>
<keyword evidence="2" id="KW-1003">Cell membrane</keyword>
<proteinExistence type="predicted"/>
<comment type="subcellular location">
    <subcellularLocation>
        <location evidence="1">Cell membrane</location>
        <topology evidence="1">Multi-pass membrane protein</topology>
    </subcellularLocation>
</comment>
<dbReference type="GO" id="GO:0046983">
    <property type="term" value="F:protein dimerization activity"/>
    <property type="evidence" value="ECO:0007669"/>
    <property type="project" value="InterPro"/>
</dbReference>
<keyword evidence="4 9" id="KW-0812">Transmembrane</keyword>